<keyword evidence="1" id="KW-0812">Transmembrane</keyword>
<evidence type="ECO:0000313" key="2">
    <source>
        <dbReference type="EMBL" id="BAQ49592.1"/>
    </source>
</evidence>
<dbReference type="KEGG" id="maqu:Maq22A_1p36995"/>
<organism evidence="2 3">
    <name type="scientific">Methylobacterium aquaticum</name>
    <dbReference type="NCBI Taxonomy" id="270351"/>
    <lineage>
        <taxon>Bacteria</taxon>
        <taxon>Pseudomonadati</taxon>
        <taxon>Pseudomonadota</taxon>
        <taxon>Alphaproteobacteria</taxon>
        <taxon>Hyphomicrobiales</taxon>
        <taxon>Methylobacteriaceae</taxon>
        <taxon>Methylobacterium</taxon>
    </lineage>
</organism>
<dbReference type="Proteomes" id="UP000061432">
    <property type="component" value="Plasmid pMaq22A_1p"/>
</dbReference>
<feature type="transmembrane region" description="Helical" evidence="1">
    <location>
        <begin position="12"/>
        <end position="36"/>
    </location>
</feature>
<dbReference type="AlphaFoldDB" id="A0A0C6FR89"/>
<keyword evidence="1" id="KW-0472">Membrane</keyword>
<accession>A0A0C6FR89</accession>
<name>A0A0C6FR89_9HYPH</name>
<gene>
    <name evidence="2" type="ORF">Maq22A_1p36995</name>
</gene>
<dbReference type="PATRIC" id="fig|270351.10.peg.6675"/>
<geneLocation type="plasmid" evidence="3">
    <name>pMaq22A_1p DNA</name>
</geneLocation>
<sequence>MEAVQEWLSGALAFLLACRERWPEIGIGAVIAWVWAMSRRRLPHVRRWAIRNDKRHYVDILIIVAIILFVSISAYIDLWRETHIEEDITINMPIYTVASLLEDKLEMPIFVHNKGNRNILLQQIGMYLQEYNDDKFMGTFDYKDVCPPMMMQNPVIYDAMPRDPNGTLWKNVGYMDYYRPELVNFGGADNKFGSFTAPPKTSMAGSIRFGKHKYSPDRGNITIACFVFRYFDAKSDPHAAVCKGTFVAILRHGPGGPTIYGAGTPPYRLLPELDTRFCKKLY</sequence>
<evidence type="ECO:0000313" key="3">
    <source>
        <dbReference type="Proteomes" id="UP000061432"/>
    </source>
</evidence>
<reference evidence="3" key="2">
    <citation type="submission" date="2015-01" db="EMBL/GenBank/DDBJ databases">
        <title>Complete genome sequence of Methylobacterium aquaticum strain 22A.</title>
        <authorList>
            <person name="Tani A."/>
            <person name="Ogura Y."/>
            <person name="Hayashi T."/>
        </authorList>
    </citation>
    <scope>NUCLEOTIDE SEQUENCE [LARGE SCALE GENOMIC DNA]</scope>
    <source>
        <strain evidence="3">MA-22A</strain>
        <plasmid evidence="3">Plasmid pMaq22A_1p DNA</plasmid>
    </source>
</reference>
<proteinExistence type="predicted"/>
<feature type="transmembrane region" description="Helical" evidence="1">
    <location>
        <begin position="57"/>
        <end position="76"/>
    </location>
</feature>
<keyword evidence="2" id="KW-0614">Plasmid</keyword>
<dbReference type="RefSeq" id="WP_145984758.1">
    <property type="nucleotide sequence ID" value="NZ_AP014705.1"/>
</dbReference>
<evidence type="ECO:0000256" key="1">
    <source>
        <dbReference type="SAM" id="Phobius"/>
    </source>
</evidence>
<dbReference type="EMBL" id="AP014705">
    <property type="protein sequence ID" value="BAQ49592.1"/>
    <property type="molecule type" value="Genomic_DNA"/>
</dbReference>
<protein>
    <submittedName>
        <fullName evidence="2">Uncharacterized protein</fullName>
    </submittedName>
</protein>
<keyword evidence="1" id="KW-1133">Transmembrane helix</keyword>
<reference evidence="2 3" key="1">
    <citation type="journal article" date="2015" name="Genome Announc.">
        <title>Complete Genome Sequence of Methylobacterium aquaticum Strain 22A, Isolated from Racomitrium japonicum Moss.</title>
        <authorList>
            <person name="Tani A."/>
            <person name="Ogura Y."/>
            <person name="Hayashi T."/>
            <person name="Kimbara K."/>
        </authorList>
    </citation>
    <scope>NUCLEOTIDE SEQUENCE [LARGE SCALE GENOMIC DNA]</scope>
    <source>
        <strain evidence="2 3">MA-22A</strain>
        <plasmid evidence="3">Plasmid pMaq22A_1p DNA</plasmid>
    </source>
</reference>